<dbReference type="InterPro" id="IPR009722">
    <property type="entry name" value="YjiK/CarP"/>
</dbReference>
<dbReference type="AlphaFoldDB" id="A0A1W6LG85"/>
<protein>
    <recommendedName>
        <fullName evidence="5">Ice-binding protein C-terminal domain-containing protein</fullName>
    </recommendedName>
</protein>
<dbReference type="OrthoDB" id="8534799at2"/>
<evidence type="ECO:0000313" key="6">
    <source>
        <dbReference type="EMBL" id="ARN23226.1"/>
    </source>
</evidence>
<evidence type="ECO:0000259" key="5">
    <source>
        <dbReference type="Pfam" id="PF07589"/>
    </source>
</evidence>
<sequence length="295" mass="30775">MIKQLLALGLATLAAGAHAQASLDLGNYRLTTELALPFAAASEASAITYNWDTGTLFVVGDEGRAIVEVSRTTGLQISTMSLTGFEDTEGLTYVGNGRFVIADEREQDLFQLTYTAGGTANRNNLPGFSLGANVGNQGIEGVSYDPLTGGFLAVKEKGPQAVWQASIDFTTGTGSYSALFTPNLGVTDLSDIQALSTVFANQPFGSNLLIFSQESRALLEVTRSGQVLSRFDFSNLSGSAEGVTIDSNGVIYVADESPSVFVLTPIAAVPEPGALAMLLAGAGVCGAIARRRRTA</sequence>
<dbReference type="SUPFAM" id="SSF50956">
    <property type="entry name" value="Thermostable phytase (3-phytase)"/>
    <property type="match status" value="1"/>
</dbReference>
<dbReference type="CDD" id="cd09971">
    <property type="entry name" value="SdiA-regulated"/>
    <property type="match status" value="1"/>
</dbReference>
<keyword evidence="4" id="KW-0472">Membrane</keyword>
<dbReference type="KEGG" id="rgu:A4W93_26825"/>
<evidence type="ECO:0000313" key="7">
    <source>
        <dbReference type="Proteomes" id="UP000193427"/>
    </source>
</evidence>
<name>A0A1W6LG85_9BURK</name>
<comment type="subcellular location">
    <subcellularLocation>
        <location evidence="1">Cell membrane</location>
    </subcellularLocation>
</comment>
<dbReference type="Gene3D" id="2.120.10.30">
    <property type="entry name" value="TolB, C-terminal domain"/>
    <property type="match status" value="1"/>
</dbReference>
<dbReference type="GO" id="GO:0005886">
    <property type="term" value="C:plasma membrane"/>
    <property type="evidence" value="ECO:0007669"/>
    <property type="project" value="UniProtKB-SubCell"/>
</dbReference>
<proteinExistence type="inferred from homology"/>
<evidence type="ECO:0000256" key="2">
    <source>
        <dbReference type="ARBA" id="ARBA00009852"/>
    </source>
</evidence>
<feature type="domain" description="Ice-binding protein C-terminal" evidence="5">
    <location>
        <begin position="268"/>
        <end position="293"/>
    </location>
</feature>
<dbReference type="RefSeq" id="WP_085753544.1">
    <property type="nucleotide sequence ID" value="NZ_BSPR01000017.1"/>
</dbReference>
<gene>
    <name evidence="6" type="ORF">A4W93_26825</name>
</gene>
<evidence type="ECO:0000256" key="3">
    <source>
        <dbReference type="ARBA" id="ARBA00022475"/>
    </source>
</evidence>
<dbReference type="Pfam" id="PF07589">
    <property type="entry name" value="PEP-CTERM"/>
    <property type="match status" value="1"/>
</dbReference>
<dbReference type="InterPro" id="IPR013424">
    <property type="entry name" value="Ice-binding_C"/>
</dbReference>
<keyword evidence="7" id="KW-1185">Reference proteome</keyword>
<keyword evidence="3" id="KW-1003">Cell membrane</keyword>
<comment type="similarity">
    <text evidence="2">Belongs to the YjiK family.</text>
</comment>
<dbReference type="NCBIfam" id="TIGR02595">
    <property type="entry name" value="PEP_CTERM"/>
    <property type="match status" value="1"/>
</dbReference>
<organism evidence="6 7">
    <name type="scientific">Piscinibacter gummiphilus</name>
    <dbReference type="NCBI Taxonomy" id="946333"/>
    <lineage>
        <taxon>Bacteria</taxon>
        <taxon>Pseudomonadati</taxon>
        <taxon>Pseudomonadota</taxon>
        <taxon>Betaproteobacteria</taxon>
        <taxon>Burkholderiales</taxon>
        <taxon>Sphaerotilaceae</taxon>
        <taxon>Piscinibacter</taxon>
    </lineage>
</organism>
<dbReference type="InterPro" id="IPR011042">
    <property type="entry name" value="6-blade_b-propeller_TolB-like"/>
</dbReference>
<evidence type="ECO:0000256" key="1">
    <source>
        <dbReference type="ARBA" id="ARBA00004236"/>
    </source>
</evidence>
<dbReference type="Pfam" id="PF06977">
    <property type="entry name" value="SdiA-regulated"/>
    <property type="match status" value="1"/>
</dbReference>
<dbReference type="EMBL" id="CP015118">
    <property type="protein sequence ID" value="ARN23226.1"/>
    <property type="molecule type" value="Genomic_DNA"/>
</dbReference>
<reference evidence="6 7" key="1">
    <citation type="submission" date="2016-04" db="EMBL/GenBank/DDBJ databases">
        <title>Complete genome sequence of natural rubber-degrading, novel Gram-negative bacterium, Rhizobacter gummiphilus strain NS21.</title>
        <authorList>
            <person name="Tabata M."/>
            <person name="Kasai D."/>
            <person name="Fukuda M."/>
        </authorList>
    </citation>
    <scope>NUCLEOTIDE SEQUENCE [LARGE SCALE GENOMIC DNA]</scope>
    <source>
        <strain evidence="6 7">NS21</strain>
    </source>
</reference>
<dbReference type="Proteomes" id="UP000193427">
    <property type="component" value="Chromosome"/>
</dbReference>
<dbReference type="STRING" id="946333.A4W93_26825"/>
<accession>A0A1W6LG85</accession>
<evidence type="ECO:0000256" key="4">
    <source>
        <dbReference type="ARBA" id="ARBA00023136"/>
    </source>
</evidence>